<accession>A0A8S5UKB8</accession>
<organism evidence="1">
    <name type="scientific">Myoviridae sp. ctv204</name>
    <dbReference type="NCBI Taxonomy" id="2825202"/>
    <lineage>
        <taxon>Viruses</taxon>
        <taxon>Duplodnaviria</taxon>
        <taxon>Heunggongvirae</taxon>
        <taxon>Uroviricota</taxon>
        <taxon>Caudoviricetes</taxon>
    </lineage>
</organism>
<proteinExistence type="predicted"/>
<name>A0A8S5UKB8_9CAUD</name>
<dbReference type="EMBL" id="BK016099">
    <property type="protein sequence ID" value="DAF94945.1"/>
    <property type="molecule type" value="Genomic_DNA"/>
</dbReference>
<reference evidence="1" key="1">
    <citation type="journal article" date="2021" name="Proc. Natl. Acad. Sci. U.S.A.">
        <title>A Catalog of Tens of Thousands of Viruses from Human Metagenomes Reveals Hidden Associations with Chronic Diseases.</title>
        <authorList>
            <person name="Tisza M.J."/>
            <person name="Buck C.B."/>
        </authorList>
    </citation>
    <scope>NUCLEOTIDE SEQUENCE</scope>
    <source>
        <strain evidence="1">Ctv204</strain>
    </source>
</reference>
<sequence length="62" mass="7150">MNFDRRRSGSPRTSLSASALKKSSAFLCSRAKYSKSYIQTVFDIFFITRFLCVFMQNSAFSF</sequence>
<protein>
    <submittedName>
        <fullName evidence="1">Uncharacterized protein</fullName>
    </submittedName>
</protein>
<evidence type="ECO:0000313" key="1">
    <source>
        <dbReference type="EMBL" id="DAF94945.1"/>
    </source>
</evidence>